<comment type="subcellular location">
    <subcellularLocation>
        <location evidence="4">Secreted</location>
        <location evidence="4">Extracellular space</location>
        <location evidence="4">Apoplast</location>
    </subcellularLocation>
</comment>
<comment type="function">
    <text evidence="4">Dirigent proteins impart stereoselectivity on the phenoxy radical-coupling reaction, yielding optically active lignans from two molecules of coniferyl alcohol in the biosynthesis of lignans, flavonolignans, and alkaloids and thus plays a central role in plant secondary metabolism.</text>
</comment>
<keyword evidence="4" id="KW-0732">Signal</keyword>
<dbReference type="AlphaFoldDB" id="A0A6P6ABL3"/>
<comment type="similarity">
    <text evidence="1 4">Belongs to the plant dirigent protein family.</text>
</comment>
<dbReference type="GeneID" id="111308238"/>
<dbReference type="PANTHER" id="PTHR21495">
    <property type="entry name" value="NUCLEOPORIN-RELATED"/>
    <property type="match status" value="1"/>
</dbReference>
<name>A0A6P6ABL3_DURZI</name>
<dbReference type="Gene3D" id="2.40.480.10">
    <property type="entry name" value="Allene oxide cyclase-like"/>
    <property type="match status" value="1"/>
</dbReference>
<dbReference type="GO" id="GO:0048046">
    <property type="term" value="C:apoplast"/>
    <property type="evidence" value="ECO:0007669"/>
    <property type="project" value="UniProtKB-SubCell"/>
</dbReference>
<dbReference type="OrthoDB" id="940580at2759"/>
<dbReference type="GO" id="GO:0009699">
    <property type="term" value="P:phenylpropanoid biosynthetic process"/>
    <property type="evidence" value="ECO:0007669"/>
    <property type="project" value="UniProtKB-ARBA"/>
</dbReference>
<organism evidence="5 6">
    <name type="scientific">Durio zibethinus</name>
    <name type="common">Durian</name>
    <dbReference type="NCBI Taxonomy" id="66656"/>
    <lineage>
        <taxon>Eukaryota</taxon>
        <taxon>Viridiplantae</taxon>
        <taxon>Streptophyta</taxon>
        <taxon>Embryophyta</taxon>
        <taxon>Tracheophyta</taxon>
        <taxon>Spermatophyta</taxon>
        <taxon>Magnoliopsida</taxon>
        <taxon>eudicotyledons</taxon>
        <taxon>Gunneridae</taxon>
        <taxon>Pentapetalae</taxon>
        <taxon>rosids</taxon>
        <taxon>malvids</taxon>
        <taxon>Malvales</taxon>
        <taxon>Malvaceae</taxon>
        <taxon>Helicteroideae</taxon>
        <taxon>Durio</taxon>
    </lineage>
</organism>
<proteinExistence type="inferred from homology"/>
<evidence type="ECO:0000256" key="4">
    <source>
        <dbReference type="RuleBase" id="RU363099"/>
    </source>
</evidence>
<keyword evidence="4" id="KW-0052">Apoplast</keyword>
<gene>
    <name evidence="6" type="primary">LOC111308238</name>
</gene>
<evidence type="ECO:0000256" key="2">
    <source>
        <dbReference type="ARBA" id="ARBA00011738"/>
    </source>
</evidence>
<feature type="signal peptide" evidence="4">
    <location>
        <begin position="1"/>
        <end position="22"/>
    </location>
</feature>
<comment type="subunit">
    <text evidence="2 4">Homodimer.</text>
</comment>
<reference evidence="6" key="1">
    <citation type="submission" date="2025-08" db="UniProtKB">
        <authorList>
            <consortium name="RefSeq"/>
        </authorList>
    </citation>
    <scope>IDENTIFICATION</scope>
    <source>
        <tissue evidence="6">Fruit stalk</tissue>
    </source>
</reference>
<dbReference type="InterPro" id="IPR044859">
    <property type="entry name" value="Allene_oxi_cyc_Dirigent"/>
</dbReference>
<evidence type="ECO:0000256" key="1">
    <source>
        <dbReference type="ARBA" id="ARBA00010746"/>
    </source>
</evidence>
<dbReference type="Pfam" id="PF03018">
    <property type="entry name" value="Dirigent"/>
    <property type="match status" value="1"/>
</dbReference>
<keyword evidence="3 4" id="KW-0964">Secreted</keyword>
<dbReference type="InterPro" id="IPR004265">
    <property type="entry name" value="Dirigent"/>
</dbReference>
<sequence length="162" mass="17611">MRRTSMLTWILILCLSMVPVHSQYHSQSLPLDPKAEKVTNLHFFLHETLSGKNPTAVMVAQANITSNDNNSPVPFGSVFTIDDPLKTGPDHNSELIGNAQGLGVLAGKNTTTVVLYLDFGFSKGKFKGSSISIFSRNPMTENVRELSVVGGRGNSGWQKGLH</sequence>
<accession>A0A6P6ABL3</accession>
<evidence type="ECO:0000313" key="6">
    <source>
        <dbReference type="RefSeq" id="XP_022762285.1"/>
    </source>
</evidence>
<dbReference type="Proteomes" id="UP000515121">
    <property type="component" value="Unplaced"/>
</dbReference>
<protein>
    <recommendedName>
        <fullName evidence="4">Dirigent protein</fullName>
    </recommendedName>
</protein>
<keyword evidence="5" id="KW-1185">Reference proteome</keyword>
<dbReference type="RefSeq" id="XP_022762285.1">
    <property type="nucleotide sequence ID" value="XM_022906550.1"/>
</dbReference>
<evidence type="ECO:0000313" key="5">
    <source>
        <dbReference type="Proteomes" id="UP000515121"/>
    </source>
</evidence>
<feature type="chain" id="PRO_5028510587" description="Dirigent protein" evidence="4">
    <location>
        <begin position="23"/>
        <end position="162"/>
    </location>
</feature>
<dbReference type="KEGG" id="dzi:111308238"/>
<evidence type="ECO:0000256" key="3">
    <source>
        <dbReference type="ARBA" id="ARBA00022525"/>
    </source>
</evidence>